<evidence type="ECO:0000313" key="11">
    <source>
        <dbReference type="Proteomes" id="UP000568380"/>
    </source>
</evidence>
<feature type="domain" description="Peptidase metallopeptidase" evidence="9">
    <location>
        <begin position="102"/>
        <end position="264"/>
    </location>
</feature>
<accession>A0A7W8A0S6</accession>
<keyword evidence="6" id="KW-0862">Zinc</keyword>
<evidence type="ECO:0000256" key="8">
    <source>
        <dbReference type="ARBA" id="ARBA00023145"/>
    </source>
</evidence>
<dbReference type="InterPro" id="IPR021158">
    <property type="entry name" value="Pept_M10A_Zn_BS"/>
</dbReference>
<reference evidence="10 11" key="1">
    <citation type="submission" date="2020-08" db="EMBL/GenBank/DDBJ databases">
        <title>Genomic Encyclopedia of Type Strains, Phase IV (KMG-IV): sequencing the most valuable type-strain genomes for metagenomic binning, comparative biology and taxonomic classification.</title>
        <authorList>
            <person name="Goeker M."/>
        </authorList>
    </citation>
    <scope>NUCLEOTIDE SEQUENCE [LARGE SCALE GENOMIC DNA]</scope>
    <source>
        <strain evidence="10 11">DSM 45385</strain>
    </source>
</reference>
<dbReference type="SUPFAM" id="SSF55486">
    <property type="entry name" value="Metalloproteases ('zincins'), catalytic domain"/>
    <property type="match status" value="1"/>
</dbReference>
<dbReference type="PROSITE" id="PS00546">
    <property type="entry name" value="CYSTEINE_SWITCH"/>
    <property type="match status" value="1"/>
</dbReference>
<evidence type="ECO:0000256" key="3">
    <source>
        <dbReference type="ARBA" id="ARBA00022723"/>
    </source>
</evidence>
<dbReference type="SUPFAM" id="SSF89372">
    <property type="entry name" value="Fucose-specific lectin"/>
    <property type="match status" value="1"/>
</dbReference>
<dbReference type="Pfam" id="PF00413">
    <property type="entry name" value="Peptidase_M10"/>
    <property type="match status" value="1"/>
</dbReference>
<keyword evidence="2" id="KW-0645">Protease</keyword>
<evidence type="ECO:0000256" key="4">
    <source>
        <dbReference type="ARBA" id="ARBA00022729"/>
    </source>
</evidence>
<dbReference type="InterPro" id="IPR033739">
    <property type="entry name" value="M10A_MMP"/>
</dbReference>
<evidence type="ECO:0000313" key="10">
    <source>
        <dbReference type="EMBL" id="MBB5077369.1"/>
    </source>
</evidence>
<keyword evidence="3" id="KW-0479">Metal-binding</keyword>
<dbReference type="GO" id="GO:0008270">
    <property type="term" value="F:zinc ion binding"/>
    <property type="evidence" value="ECO:0007669"/>
    <property type="project" value="InterPro"/>
</dbReference>
<dbReference type="InterPro" id="IPR058502">
    <property type="entry name" value="PLL-like_beta-prop"/>
</dbReference>
<comment type="caution">
    <text evidence="10">The sequence shown here is derived from an EMBL/GenBank/DDBJ whole genome shotgun (WGS) entry which is preliminary data.</text>
</comment>
<evidence type="ECO:0000256" key="2">
    <source>
        <dbReference type="ARBA" id="ARBA00022670"/>
    </source>
</evidence>
<comment type="cofactor">
    <cofactor evidence="1">
        <name>Zn(2+)</name>
        <dbReference type="ChEBI" id="CHEBI:29105"/>
    </cofactor>
</comment>
<dbReference type="AlphaFoldDB" id="A0A7W8A0S6"/>
<dbReference type="PANTHER" id="PTHR10201:SF323">
    <property type="entry name" value="MATRIX METALLOPROTEINASE-21"/>
    <property type="match status" value="1"/>
</dbReference>
<evidence type="ECO:0000256" key="1">
    <source>
        <dbReference type="ARBA" id="ARBA00001947"/>
    </source>
</evidence>
<keyword evidence="4" id="KW-0732">Signal</keyword>
<dbReference type="SUPFAM" id="SSF47090">
    <property type="entry name" value="PGBD-like"/>
    <property type="match status" value="1"/>
</dbReference>
<dbReference type="Pfam" id="PF01471">
    <property type="entry name" value="PG_binding_1"/>
    <property type="match status" value="1"/>
</dbReference>
<dbReference type="CDD" id="cd22954">
    <property type="entry name" value="PLL_lectin"/>
    <property type="match status" value="1"/>
</dbReference>
<proteinExistence type="predicted"/>
<keyword evidence="7" id="KW-0482">Metalloprotease</keyword>
<evidence type="ECO:0000256" key="5">
    <source>
        <dbReference type="ARBA" id="ARBA00022801"/>
    </source>
</evidence>
<evidence type="ECO:0000256" key="6">
    <source>
        <dbReference type="ARBA" id="ARBA00022833"/>
    </source>
</evidence>
<dbReference type="CDD" id="cd04278">
    <property type="entry name" value="ZnMc_MMP"/>
    <property type="match status" value="1"/>
</dbReference>
<dbReference type="Pfam" id="PF26607">
    <property type="entry name" value="DUF8189"/>
    <property type="match status" value="1"/>
</dbReference>
<dbReference type="Gene3D" id="2.120.10.70">
    <property type="entry name" value="Fucose-specific lectin"/>
    <property type="match status" value="2"/>
</dbReference>
<dbReference type="InterPro" id="IPR001818">
    <property type="entry name" value="Pept_M10_metallopeptidase"/>
</dbReference>
<dbReference type="Gene3D" id="3.40.390.10">
    <property type="entry name" value="Collagenase (Catalytic Domain)"/>
    <property type="match status" value="1"/>
</dbReference>
<keyword evidence="11" id="KW-1185">Reference proteome</keyword>
<dbReference type="InterPro" id="IPR006026">
    <property type="entry name" value="Peptidase_Metallo"/>
</dbReference>
<evidence type="ECO:0000256" key="7">
    <source>
        <dbReference type="ARBA" id="ARBA00023049"/>
    </source>
</evidence>
<dbReference type="Proteomes" id="UP000568380">
    <property type="component" value="Unassembled WGS sequence"/>
</dbReference>
<dbReference type="GO" id="GO:0004222">
    <property type="term" value="F:metalloendopeptidase activity"/>
    <property type="evidence" value="ECO:0007669"/>
    <property type="project" value="InterPro"/>
</dbReference>
<gene>
    <name evidence="10" type="ORF">HNR40_002842</name>
</gene>
<sequence length="591" mass="64011">MIPLKHGDSGPDVRQLYMFLKRFGYFPNPGLRTGNALFRPAVVFAPEDLTLFDDRMELALSEYQRQHGIEPTGALNEETLKMIRTPRCGFPDQPSAGQFVAQGNRWPTNEVTYSFTPPFSPDVSEADQRAALRAAFDRWAAVTNLTFTEVGNNNGQIRIAWAAGDHGDGFPFDGQGNVLAHCFYPPPNGGDIAGDCHFDEAETWSVNVPPSGFDLYTVALHEIGHGLGLAHSADNNAVMFPSYQGVRRELSDDDIQGIRSIYGARPQWSSLQGIVFATAAGTNADGRLEVFVRGTDNAVHHNWQTSPGGGWSGWSSLGGVLQGRIAVGRNHDGRLEIFGRGTDGGLYHNWQTAPNSGWSGWSGLGGWIEDPAVGSNADGRLEVFVRGTDGAVYHNWQVTPGGGWSGWSGLGGVVQGRIAVGRNHDGRLEIFARGIDGGLYHNWQTAPNSGWSGWHGLGGWIEDPEVGVNPDGRLEVFVRGSDSALHHIWQVTPGGGWSAWASLGGWIDEPSVARNGDGRLEVFVRGLDNTVYHIWQVTPGGGWSGWSGLGGEMLEGPLATANHDGRLEVFIKGTDSALWHRWQTAPSNGWS</sequence>
<dbReference type="InterPro" id="IPR036365">
    <property type="entry name" value="PGBD-like_sf"/>
</dbReference>
<keyword evidence="8" id="KW-0865">Zymogen</keyword>
<keyword evidence="5" id="KW-0378">Hydrolase</keyword>
<evidence type="ECO:0000259" key="9">
    <source>
        <dbReference type="SMART" id="SM00235"/>
    </source>
</evidence>
<dbReference type="InterPro" id="IPR024079">
    <property type="entry name" value="MetalloPept_cat_dom_sf"/>
</dbReference>
<dbReference type="PANTHER" id="PTHR10201">
    <property type="entry name" value="MATRIX METALLOPROTEINASE"/>
    <property type="match status" value="1"/>
</dbReference>
<protein>
    <recommendedName>
        <fullName evidence="9">Peptidase metallopeptidase domain-containing protein</fullName>
    </recommendedName>
</protein>
<dbReference type="PRINTS" id="PR00138">
    <property type="entry name" value="MATRIXIN"/>
</dbReference>
<dbReference type="GO" id="GO:0031012">
    <property type="term" value="C:extracellular matrix"/>
    <property type="evidence" value="ECO:0007669"/>
    <property type="project" value="InterPro"/>
</dbReference>
<name>A0A7W8A0S6_9ACTN</name>
<organism evidence="10 11">
    <name type="scientific">Nonomuraea endophytica</name>
    <dbReference type="NCBI Taxonomy" id="714136"/>
    <lineage>
        <taxon>Bacteria</taxon>
        <taxon>Bacillati</taxon>
        <taxon>Actinomycetota</taxon>
        <taxon>Actinomycetes</taxon>
        <taxon>Streptosporangiales</taxon>
        <taxon>Streptosporangiaceae</taxon>
        <taxon>Nonomuraea</taxon>
    </lineage>
</organism>
<dbReference type="GO" id="GO:0006508">
    <property type="term" value="P:proteolysis"/>
    <property type="evidence" value="ECO:0007669"/>
    <property type="project" value="UniProtKB-KW"/>
</dbReference>
<dbReference type="InterPro" id="IPR002477">
    <property type="entry name" value="Peptidoglycan-bd-like"/>
</dbReference>
<dbReference type="EMBL" id="JACHIN010000003">
    <property type="protein sequence ID" value="MBB5077369.1"/>
    <property type="molecule type" value="Genomic_DNA"/>
</dbReference>
<dbReference type="SMART" id="SM00235">
    <property type="entry name" value="ZnMc"/>
    <property type="match status" value="1"/>
</dbReference>
<dbReference type="InterPro" id="IPR021190">
    <property type="entry name" value="Pept_M10A"/>
</dbReference>